<feature type="modified residue" description="N6-(pyridoxal phosphate)lysine" evidence="11">
    <location>
        <position position="50"/>
    </location>
</feature>
<comment type="cofactor">
    <cofactor evidence="1 10 12">
        <name>pyridoxal 5'-phosphate</name>
        <dbReference type="ChEBI" id="CHEBI:597326"/>
    </cofactor>
</comment>
<sequence>MMKRPFEVERLDIIMKIIDTIGHTPVVQLSMGGGRIYAKLEKNNPAASIKDRIAYAMVNDAIERGALKPGMKIVEPTSGNTGIALSLIGKQLGYDVTIVMPASMSDERKALIRSFGAELLLVEEGGMQAAVDKAKELAATGDYFLPDQFSNPSNPKMHEKTTGPEILEALDSVAVFVAGIGTGGTVTGVGRALKAKNQNTVVVGIEPAESPLITQGKAGSHGIQGIGANFIPENYDPGVVDEVITVTSEEAMDMARRLSAEEGLSVGISAGGNVAGALKLAERYEGNIVTVLPDAAERYMSTDLFQ</sequence>
<dbReference type="Gene3D" id="3.40.50.1100">
    <property type="match status" value="2"/>
</dbReference>
<keyword evidence="7 10" id="KW-0663">Pyridoxal phosphate</keyword>
<evidence type="ECO:0000256" key="3">
    <source>
        <dbReference type="ARBA" id="ARBA00007103"/>
    </source>
</evidence>
<proteinExistence type="inferred from homology"/>
<dbReference type="InterPro" id="IPR001216">
    <property type="entry name" value="P-phosphate_BS"/>
</dbReference>
<comment type="caution">
    <text evidence="14">The sequence shown here is derived from an EMBL/GenBank/DDBJ whole genome shotgun (WGS) entry which is preliminary data.</text>
</comment>
<evidence type="ECO:0000256" key="1">
    <source>
        <dbReference type="ARBA" id="ARBA00001933"/>
    </source>
</evidence>
<dbReference type="SUPFAM" id="SSF53686">
    <property type="entry name" value="Tryptophan synthase beta subunit-like PLP-dependent enzymes"/>
    <property type="match status" value="1"/>
</dbReference>
<dbReference type="PANTHER" id="PTHR10314">
    <property type="entry name" value="CYSTATHIONINE BETA-SYNTHASE"/>
    <property type="match status" value="1"/>
</dbReference>
<keyword evidence="5 12" id="KW-0028">Amino-acid biosynthesis</keyword>
<dbReference type="InterPro" id="IPR050214">
    <property type="entry name" value="Cys_Synth/Cystath_Beta-Synth"/>
</dbReference>
<evidence type="ECO:0000256" key="10">
    <source>
        <dbReference type="PIRSR" id="PIRSR605856-50"/>
    </source>
</evidence>
<evidence type="ECO:0000259" key="13">
    <source>
        <dbReference type="Pfam" id="PF00291"/>
    </source>
</evidence>
<dbReference type="Pfam" id="PF00291">
    <property type="entry name" value="PALP"/>
    <property type="match status" value="1"/>
</dbReference>
<evidence type="ECO:0000313" key="14">
    <source>
        <dbReference type="EMBL" id="KXB68019.1"/>
    </source>
</evidence>
<keyword evidence="8 12" id="KW-0198">Cysteine biosynthesis</keyword>
<feature type="binding site" evidence="10">
    <location>
        <position position="80"/>
    </location>
    <ligand>
        <name>pyridoxal 5'-phosphate</name>
        <dbReference type="ChEBI" id="CHEBI:597326"/>
    </ligand>
</feature>
<dbReference type="GO" id="GO:0004124">
    <property type="term" value="F:cysteine synthase activity"/>
    <property type="evidence" value="ECO:0007669"/>
    <property type="project" value="UniProtKB-UniRule"/>
</dbReference>
<comment type="similarity">
    <text evidence="3 12">Belongs to the cysteine synthase/cystathionine beta-synthase family.</text>
</comment>
<evidence type="ECO:0000256" key="6">
    <source>
        <dbReference type="ARBA" id="ARBA00022679"/>
    </source>
</evidence>
<comment type="pathway">
    <text evidence="2">Amino-acid biosynthesis; L-cysteine biosynthesis; L-cysteine from L-serine: step 2/2.</text>
</comment>
<evidence type="ECO:0000256" key="2">
    <source>
        <dbReference type="ARBA" id="ARBA00004962"/>
    </source>
</evidence>
<evidence type="ECO:0000256" key="7">
    <source>
        <dbReference type="ARBA" id="ARBA00022898"/>
    </source>
</evidence>
<evidence type="ECO:0000256" key="9">
    <source>
        <dbReference type="ARBA" id="ARBA00047931"/>
    </source>
</evidence>
<dbReference type="PATRIC" id="fig|755172.3.peg.323"/>
<dbReference type="NCBIfam" id="TIGR01139">
    <property type="entry name" value="cysK"/>
    <property type="match status" value="1"/>
</dbReference>
<feature type="binding site" evidence="10">
    <location>
        <begin position="181"/>
        <end position="185"/>
    </location>
    <ligand>
        <name>pyridoxal 5'-phosphate</name>
        <dbReference type="ChEBI" id="CHEBI:597326"/>
    </ligand>
</feature>
<dbReference type="NCBIfam" id="TIGR01136">
    <property type="entry name" value="cysKM"/>
    <property type="match status" value="1"/>
</dbReference>
<evidence type="ECO:0000256" key="4">
    <source>
        <dbReference type="ARBA" id="ARBA00012681"/>
    </source>
</evidence>
<dbReference type="GO" id="GO:0006535">
    <property type="term" value="P:cysteine biosynthetic process from serine"/>
    <property type="evidence" value="ECO:0007669"/>
    <property type="project" value="UniProtKB-UniRule"/>
</dbReference>
<dbReference type="FunFam" id="3.40.50.1100:FF:000006">
    <property type="entry name" value="Cysteine synthase"/>
    <property type="match status" value="1"/>
</dbReference>
<dbReference type="PROSITE" id="PS00901">
    <property type="entry name" value="CYS_SYNTHASE"/>
    <property type="match status" value="1"/>
</dbReference>
<evidence type="ECO:0000313" key="15">
    <source>
        <dbReference type="Proteomes" id="UP000070442"/>
    </source>
</evidence>
<dbReference type="InterPro" id="IPR005859">
    <property type="entry name" value="CysK"/>
</dbReference>
<comment type="catalytic activity">
    <reaction evidence="9 12">
        <text>O-acetyl-L-serine + hydrogen sulfide = L-cysteine + acetate</text>
        <dbReference type="Rhea" id="RHEA:14829"/>
        <dbReference type="ChEBI" id="CHEBI:29919"/>
        <dbReference type="ChEBI" id="CHEBI:30089"/>
        <dbReference type="ChEBI" id="CHEBI:35235"/>
        <dbReference type="ChEBI" id="CHEBI:58340"/>
        <dbReference type="EC" id="2.5.1.47"/>
    </reaction>
</comment>
<evidence type="ECO:0000256" key="11">
    <source>
        <dbReference type="PIRSR" id="PIRSR605856-51"/>
    </source>
</evidence>
<protein>
    <recommendedName>
        <fullName evidence="4 12">Cysteine synthase</fullName>
        <ecNumber evidence="4 12">2.5.1.47</ecNumber>
    </recommendedName>
</protein>
<dbReference type="InterPro" id="IPR001926">
    <property type="entry name" value="TrpB-like_PALP"/>
</dbReference>
<dbReference type="CDD" id="cd01561">
    <property type="entry name" value="CBS_like"/>
    <property type="match status" value="1"/>
</dbReference>
<accession>A0A134AK48</accession>
<keyword evidence="15" id="KW-1185">Reference proteome</keyword>
<organism evidence="14 15">
    <name type="scientific">Aedoeadaptatus coxii</name>
    <dbReference type="NCBI Taxonomy" id="755172"/>
    <lineage>
        <taxon>Bacteria</taxon>
        <taxon>Bacillati</taxon>
        <taxon>Bacillota</taxon>
        <taxon>Tissierellia</taxon>
        <taxon>Tissierellales</taxon>
        <taxon>Peptoniphilaceae</taxon>
        <taxon>Aedoeadaptatus</taxon>
    </lineage>
</organism>
<dbReference type="Proteomes" id="UP000070442">
    <property type="component" value="Unassembled WGS sequence"/>
</dbReference>
<dbReference type="InterPro" id="IPR036052">
    <property type="entry name" value="TrpB-like_PALP_sf"/>
</dbReference>
<dbReference type="EMBL" id="LSDG01000008">
    <property type="protein sequence ID" value="KXB68019.1"/>
    <property type="molecule type" value="Genomic_DNA"/>
</dbReference>
<dbReference type="UniPathway" id="UPA00136">
    <property type="reaction ID" value="UER00200"/>
</dbReference>
<dbReference type="InterPro" id="IPR005856">
    <property type="entry name" value="Cys_synth"/>
</dbReference>
<keyword evidence="6 12" id="KW-0808">Transferase</keyword>
<evidence type="ECO:0000256" key="12">
    <source>
        <dbReference type="RuleBase" id="RU003985"/>
    </source>
</evidence>
<reference evidence="15" key="1">
    <citation type="submission" date="2016-01" db="EMBL/GenBank/DDBJ databases">
        <authorList>
            <person name="Mitreva M."/>
            <person name="Pepin K.H."/>
            <person name="Mihindukulasuriya K.A."/>
            <person name="Fulton R."/>
            <person name="Fronick C."/>
            <person name="O'Laughlin M."/>
            <person name="Miner T."/>
            <person name="Herter B."/>
            <person name="Rosa B.A."/>
            <person name="Cordes M."/>
            <person name="Tomlinson C."/>
            <person name="Wollam A."/>
            <person name="Palsikar V.B."/>
            <person name="Mardis E.R."/>
            <person name="Wilson R.K."/>
        </authorList>
    </citation>
    <scope>NUCLEOTIDE SEQUENCE [LARGE SCALE GENOMIC DNA]</scope>
    <source>
        <strain evidence="15">DNF00729</strain>
    </source>
</reference>
<gene>
    <name evidence="14" type="ORF">HMPREF1863_00336</name>
</gene>
<feature type="binding site" evidence="10">
    <location>
        <position position="269"/>
    </location>
    <ligand>
        <name>pyridoxal 5'-phosphate</name>
        <dbReference type="ChEBI" id="CHEBI:597326"/>
    </ligand>
</feature>
<feature type="domain" description="Tryptophan synthase beta chain-like PALP" evidence="13">
    <location>
        <begin position="19"/>
        <end position="294"/>
    </location>
</feature>
<dbReference type="STRING" id="755172.HMPREF1863_00336"/>
<evidence type="ECO:0000256" key="5">
    <source>
        <dbReference type="ARBA" id="ARBA00022605"/>
    </source>
</evidence>
<dbReference type="AlphaFoldDB" id="A0A134AK48"/>
<dbReference type="EC" id="2.5.1.47" evidence="4 12"/>
<name>A0A134AK48_9FIRM</name>
<evidence type="ECO:0000256" key="8">
    <source>
        <dbReference type="ARBA" id="ARBA00023192"/>
    </source>
</evidence>